<dbReference type="InterPro" id="IPR011990">
    <property type="entry name" value="TPR-like_helical_dom_sf"/>
</dbReference>
<keyword evidence="3" id="KW-0677">Repeat</keyword>
<evidence type="ECO:0000313" key="8">
    <source>
        <dbReference type="EMBL" id="VDN25875.1"/>
    </source>
</evidence>
<evidence type="ECO:0000256" key="3">
    <source>
        <dbReference type="ARBA" id="ARBA00022737"/>
    </source>
</evidence>
<dbReference type="Pfam" id="PF13424">
    <property type="entry name" value="TPR_12"/>
    <property type="match status" value="1"/>
</dbReference>
<comment type="subcellular location">
    <subcellularLocation>
        <location evidence="1">Mitochondrion</location>
    </subcellularLocation>
</comment>
<dbReference type="PANTHER" id="PTHR13143:SF6">
    <property type="entry name" value="TETRATRICOPEPTIDE REPEAT PROTEIN 19, MITOCHONDRIAL"/>
    <property type="match status" value="1"/>
</dbReference>
<evidence type="ECO:0000256" key="4">
    <source>
        <dbReference type="ARBA" id="ARBA00022803"/>
    </source>
</evidence>
<evidence type="ECO:0000256" key="6">
    <source>
        <dbReference type="ARBA" id="ARBA00023128"/>
    </source>
</evidence>
<organism evidence="8 9">
    <name type="scientific">Dibothriocephalus latus</name>
    <name type="common">Fish tapeworm</name>
    <name type="synonym">Diphyllobothrium latum</name>
    <dbReference type="NCBI Taxonomy" id="60516"/>
    <lineage>
        <taxon>Eukaryota</taxon>
        <taxon>Metazoa</taxon>
        <taxon>Spiralia</taxon>
        <taxon>Lophotrochozoa</taxon>
        <taxon>Platyhelminthes</taxon>
        <taxon>Cestoda</taxon>
        <taxon>Eucestoda</taxon>
        <taxon>Diphyllobothriidea</taxon>
        <taxon>Diphyllobothriidae</taxon>
        <taxon>Dibothriocephalus</taxon>
    </lineage>
</organism>
<reference evidence="8 9" key="1">
    <citation type="submission" date="2018-11" db="EMBL/GenBank/DDBJ databases">
        <authorList>
            <consortium name="Pathogen Informatics"/>
        </authorList>
    </citation>
    <scope>NUCLEOTIDE SEQUENCE [LARGE SCALE GENOMIC DNA]</scope>
</reference>
<keyword evidence="4" id="KW-0802">TPR repeat</keyword>
<name>A0A3P7M8V4_DIBLA</name>
<dbReference type="InterPro" id="IPR040395">
    <property type="entry name" value="TTC19"/>
</dbReference>
<accession>A0A3P7M8V4</accession>
<protein>
    <recommendedName>
        <fullName evidence="10">KIF-binding protein</fullName>
    </recommendedName>
</protein>
<feature type="region of interest" description="Disordered" evidence="7">
    <location>
        <begin position="41"/>
        <end position="62"/>
    </location>
</feature>
<gene>
    <name evidence="8" type="ORF">DILT_LOCUS14704</name>
</gene>
<evidence type="ECO:0008006" key="10">
    <source>
        <dbReference type="Google" id="ProtNLM"/>
    </source>
</evidence>
<evidence type="ECO:0000256" key="5">
    <source>
        <dbReference type="ARBA" id="ARBA00022946"/>
    </source>
</evidence>
<dbReference type="EMBL" id="UYRU01075433">
    <property type="protein sequence ID" value="VDN25875.1"/>
    <property type="molecule type" value="Genomic_DNA"/>
</dbReference>
<evidence type="ECO:0000256" key="2">
    <source>
        <dbReference type="ARBA" id="ARBA00008219"/>
    </source>
</evidence>
<keyword evidence="5" id="KW-0809">Transit peptide</keyword>
<evidence type="ECO:0000256" key="1">
    <source>
        <dbReference type="ARBA" id="ARBA00004173"/>
    </source>
</evidence>
<dbReference type="PANTHER" id="PTHR13143">
    <property type="entry name" value="TETRATRICOPEPTIDE REPEAT PROTEIN 19"/>
    <property type="match status" value="1"/>
</dbReference>
<keyword evidence="9" id="KW-1185">Reference proteome</keyword>
<evidence type="ECO:0000256" key="7">
    <source>
        <dbReference type="SAM" id="MobiDB-lite"/>
    </source>
</evidence>
<sequence>MIIELSLKLAMVYAKMEEREKAESGFAFCLMMQQQNCAGIPNDGVEGGGAGDGSKPPRAQLSEEDHNSLALLGVVQNSYAHYEFLEGHLPAGRKLLEAALKTARRVYAPYHANCIHLLSDLANVESRLEMPKNARARLEQAVDLLKSVSCPASKREKQECVTALCSLYCQWALLEANQGAFRVANKYLAEAQLLTSQLSADARQQCQEQMTQVEAMIQRWQGMEACMEDLLVPNEEC</sequence>
<dbReference type="GO" id="GO:0005743">
    <property type="term" value="C:mitochondrial inner membrane"/>
    <property type="evidence" value="ECO:0007669"/>
    <property type="project" value="TreeGrafter"/>
</dbReference>
<dbReference type="OrthoDB" id="6265868at2759"/>
<dbReference type="Gene3D" id="1.25.40.10">
    <property type="entry name" value="Tetratricopeptide repeat domain"/>
    <property type="match status" value="1"/>
</dbReference>
<keyword evidence="6" id="KW-0496">Mitochondrion</keyword>
<proteinExistence type="inferred from homology"/>
<evidence type="ECO:0000313" key="9">
    <source>
        <dbReference type="Proteomes" id="UP000281553"/>
    </source>
</evidence>
<dbReference type="Proteomes" id="UP000281553">
    <property type="component" value="Unassembled WGS sequence"/>
</dbReference>
<dbReference type="AlphaFoldDB" id="A0A3P7M8V4"/>
<dbReference type="GO" id="GO:0034551">
    <property type="term" value="P:mitochondrial respiratory chain complex III assembly"/>
    <property type="evidence" value="ECO:0007669"/>
    <property type="project" value="InterPro"/>
</dbReference>
<comment type="similarity">
    <text evidence="2">Belongs to the TTC19 family.</text>
</comment>